<protein>
    <submittedName>
        <fullName evidence="2">Uncharacterized protein</fullName>
    </submittedName>
</protein>
<feature type="non-terminal residue" evidence="2">
    <location>
        <position position="74"/>
    </location>
</feature>
<organism evidence="2">
    <name type="scientific">Tanacetum cinerariifolium</name>
    <name type="common">Dalmatian daisy</name>
    <name type="synonym">Chrysanthemum cinerariifolium</name>
    <dbReference type="NCBI Taxonomy" id="118510"/>
    <lineage>
        <taxon>Eukaryota</taxon>
        <taxon>Viridiplantae</taxon>
        <taxon>Streptophyta</taxon>
        <taxon>Embryophyta</taxon>
        <taxon>Tracheophyta</taxon>
        <taxon>Spermatophyta</taxon>
        <taxon>Magnoliopsida</taxon>
        <taxon>eudicotyledons</taxon>
        <taxon>Gunneridae</taxon>
        <taxon>Pentapetalae</taxon>
        <taxon>asterids</taxon>
        <taxon>campanulids</taxon>
        <taxon>Asterales</taxon>
        <taxon>Asteraceae</taxon>
        <taxon>Asteroideae</taxon>
        <taxon>Anthemideae</taxon>
        <taxon>Anthemidinae</taxon>
        <taxon>Tanacetum</taxon>
    </lineage>
</organism>
<comment type="caution">
    <text evidence="2">The sequence shown here is derived from an EMBL/GenBank/DDBJ whole genome shotgun (WGS) entry which is preliminary data.</text>
</comment>
<feature type="region of interest" description="Disordered" evidence="1">
    <location>
        <begin position="48"/>
        <end position="74"/>
    </location>
</feature>
<feature type="compositionally biased region" description="Low complexity" evidence="1">
    <location>
        <begin position="58"/>
        <end position="74"/>
    </location>
</feature>
<proteinExistence type="predicted"/>
<sequence>MLCDVVTYLRVPQKKHYTFLVRWFSRVGNTQASIDKLIKQRVDAAIPAERERVRNERPAGGPTQGPAATTPTGN</sequence>
<feature type="compositionally biased region" description="Basic and acidic residues" evidence="1">
    <location>
        <begin position="48"/>
        <end position="57"/>
    </location>
</feature>
<reference evidence="2" key="1">
    <citation type="journal article" date="2019" name="Sci. Rep.">
        <title>Draft genome of Tanacetum cinerariifolium, the natural source of mosquito coil.</title>
        <authorList>
            <person name="Yamashiro T."/>
            <person name="Shiraishi A."/>
            <person name="Satake H."/>
            <person name="Nakayama K."/>
        </authorList>
    </citation>
    <scope>NUCLEOTIDE SEQUENCE</scope>
</reference>
<dbReference type="AlphaFoldDB" id="A0A699RQG2"/>
<dbReference type="EMBL" id="BKCJ011117475">
    <property type="protein sequence ID" value="GFC88800.1"/>
    <property type="molecule type" value="Genomic_DNA"/>
</dbReference>
<name>A0A699RQG2_TANCI</name>
<gene>
    <name evidence="2" type="ORF">Tci_860770</name>
</gene>
<accession>A0A699RQG2</accession>
<evidence type="ECO:0000313" key="2">
    <source>
        <dbReference type="EMBL" id="GFC88800.1"/>
    </source>
</evidence>
<evidence type="ECO:0000256" key="1">
    <source>
        <dbReference type="SAM" id="MobiDB-lite"/>
    </source>
</evidence>